<evidence type="ECO:0000313" key="1">
    <source>
        <dbReference type="EMBL" id="JAP38730.1"/>
    </source>
</evidence>
<name>A0A0X3NHB8_SCHSO</name>
<dbReference type="AlphaFoldDB" id="A0A0X3NHB8"/>
<feature type="non-terminal residue" evidence="1">
    <location>
        <position position="125"/>
    </location>
</feature>
<dbReference type="EMBL" id="GEEE01024495">
    <property type="protein sequence ID" value="JAP38730.1"/>
    <property type="molecule type" value="Transcribed_RNA"/>
</dbReference>
<organism evidence="1">
    <name type="scientific">Schistocephalus solidus</name>
    <name type="common">Tapeworm</name>
    <dbReference type="NCBI Taxonomy" id="70667"/>
    <lineage>
        <taxon>Eukaryota</taxon>
        <taxon>Metazoa</taxon>
        <taxon>Spiralia</taxon>
        <taxon>Lophotrochozoa</taxon>
        <taxon>Platyhelminthes</taxon>
        <taxon>Cestoda</taxon>
        <taxon>Eucestoda</taxon>
        <taxon>Diphyllobothriidea</taxon>
        <taxon>Diphyllobothriidae</taxon>
        <taxon>Schistocephalus</taxon>
    </lineage>
</organism>
<gene>
    <name evidence="1" type="ORF">TR160295</name>
</gene>
<protein>
    <submittedName>
        <fullName evidence="1">Uncharacterized protein</fullName>
    </submittedName>
</protein>
<reference evidence="1" key="1">
    <citation type="submission" date="2016-01" db="EMBL/GenBank/DDBJ databases">
        <title>Reference transcriptome for the parasite Schistocephalus solidus: insights into the molecular evolution of parasitism.</title>
        <authorList>
            <person name="Hebert F.O."/>
            <person name="Grambauer S."/>
            <person name="Barber I."/>
            <person name="Landry C.R."/>
            <person name="Aubin-Horth N."/>
        </authorList>
    </citation>
    <scope>NUCLEOTIDE SEQUENCE</scope>
</reference>
<accession>A0A0X3NHB8</accession>
<proteinExistence type="predicted"/>
<sequence length="125" mass="14039">MQTRANAPCIQALQRNHRRLPLAARAIVSPMFTAAYARTTDGSAVSKYFLLLSCCPLPKFHVPVVMPFIVAKLGNLSQPAYTNISWRLEDETIYPKWLCIHWKPDINLHGRKHGLLASAQSEKAV</sequence>